<reference evidence="3 4" key="1">
    <citation type="submission" date="2019-06" db="EMBL/GenBank/DDBJ databases">
        <title>A novel bacterium of genus Pontibacter, isolated from marine sediment.</title>
        <authorList>
            <person name="Huang H."/>
            <person name="Mo K."/>
            <person name="Hu Y."/>
        </authorList>
    </citation>
    <scope>NUCLEOTIDE SEQUENCE [LARGE SCALE GENOMIC DNA]</scope>
    <source>
        <strain evidence="3 4">HB172049</strain>
    </source>
</reference>
<dbReference type="PANTHER" id="PTHR14969:SF13">
    <property type="entry name" value="AT30094P"/>
    <property type="match status" value="1"/>
</dbReference>
<keyword evidence="1" id="KW-0812">Transmembrane</keyword>
<proteinExistence type="predicted"/>
<evidence type="ECO:0000259" key="2">
    <source>
        <dbReference type="SMART" id="SM00014"/>
    </source>
</evidence>
<keyword evidence="4" id="KW-1185">Reference proteome</keyword>
<feature type="domain" description="Phosphatidic acid phosphatase type 2/haloperoxidase" evidence="2">
    <location>
        <begin position="131"/>
        <end position="244"/>
    </location>
</feature>
<dbReference type="PANTHER" id="PTHR14969">
    <property type="entry name" value="SPHINGOSINE-1-PHOSPHATE PHOSPHOHYDROLASE"/>
    <property type="match status" value="1"/>
</dbReference>
<dbReference type="AlphaFoldDB" id="A0A501W0F1"/>
<dbReference type="Gene3D" id="1.20.144.10">
    <property type="entry name" value="Phosphatidic acid phosphatase type 2/haloperoxidase"/>
    <property type="match status" value="1"/>
</dbReference>
<dbReference type="SUPFAM" id="SSF48317">
    <property type="entry name" value="Acid phosphatase/Vanadium-dependent haloperoxidase"/>
    <property type="match status" value="1"/>
</dbReference>
<dbReference type="InterPro" id="IPR000326">
    <property type="entry name" value="PAP2/HPO"/>
</dbReference>
<feature type="transmembrane region" description="Helical" evidence="1">
    <location>
        <begin position="45"/>
        <end position="64"/>
    </location>
</feature>
<feature type="transmembrane region" description="Helical" evidence="1">
    <location>
        <begin position="173"/>
        <end position="191"/>
    </location>
</feature>
<dbReference type="Pfam" id="PF01569">
    <property type="entry name" value="PAP2"/>
    <property type="match status" value="1"/>
</dbReference>
<accession>A0A501W0F1</accession>
<feature type="transmembrane region" description="Helical" evidence="1">
    <location>
        <begin position="132"/>
        <end position="153"/>
    </location>
</feature>
<evidence type="ECO:0000313" key="3">
    <source>
        <dbReference type="EMBL" id="TPE41554.1"/>
    </source>
</evidence>
<evidence type="ECO:0000313" key="4">
    <source>
        <dbReference type="Proteomes" id="UP000316727"/>
    </source>
</evidence>
<dbReference type="RefSeq" id="WP_140455357.1">
    <property type="nucleotide sequence ID" value="NZ_VFRQ01000015.1"/>
</dbReference>
<name>A0A501W0F1_9BACT</name>
<sequence length="261" mass="29313">MFKKPFTLISSQVDKLFELPMIKELERKHPKFVGFLHDRLGVQGFFGLPFTTLLIAVFVNFAVLSELSEHIVNSPGMKAVDTSVTMFFFNLRTDLLSSAIYYFTQLGSVYGVGFTFVTAMGVLLLKGKWHHGVALLVSVLGSGISIYFTKAYFHRERPMDVGYYDLSTFSFPSGHAAGSVALVGMLCVLIYQERDQIKAASAWLWLGFLYILLIGFSRIYLGVHFLTDVAGGYLLGSLWVMVALSLLEFLLLHQKRNRHSV</sequence>
<dbReference type="EMBL" id="VFRQ01000015">
    <property type="protein sequence ID" value="TPE41554.1"/>
    <property type="molecule type" value="Genomic_DNA"/>
</dbReference>
<evidence type="ECO:0000256" key="1">
    <source>
        <dbReference type="SAM" id="Phobius"/>
    </source>
</evidence>
<gene>
    <name evidence="3" type="ORF">FJM65_19340</name>
</gene>
<dbReference type="SMART" id="SM00014">
    <property type="entry name" value="acidPPc"/>
    <property type="match status" value="1"/>
</dbReference>
<feature type="transmembrane region" description="Helical" evidence="1">
    <location>
        <begin position="203"/>
        <end position="221"/>
    </location>
</feature>
<dbReference type="Proteomes" id="UP000316727">
    <property type="component" value="Unassembled WGS sequence"/>
</dbReference>
<dbReference type="InterPro" id="IPR036938">
    <property type="entry name" value="PAP2/HPO_sf"/>
</dbReference>
<comment type="caution">
    <text evidence="3">The sequence shown here is derived from an EMBL/GenBank/DDBJ whole genome shotgun (WGS) entry which is preliminary data.</text>
</comment>
<feature type="transmembrane region" description="Helical" evidence="1">
    <location>
        <begin position="99"/>
        <end position="125"/>
    </location>
</feature>
<feature type="transmembrane region" description="Helical" evidence="1">
    <location>
        <begin position="233"/>
        <end position="252"/>
    </location>
</feature>
<dbReference type="OrthoDB" id="9773582at2"/>
<organism evidence="3 4">
    <name type="scientific">Pontibacter mangrovi</name>
    <dbReference type="NCBI Taxonomy" id="2589816"/>
    <lineage>
        <taxon>Bacteria</taxon>
        <taxon>Pseudomonadati</taxon>
        <taxon>Bacteroidota</taxon>
        <taxon>Cytophagia</taxon>
        <taxon>Cytophagales</taxon>
        <taxon>Hymenobacteraceae</taxon>
        <taxon>Pontibacter</taxon>
    </lineage>
</organism>
<keyword evidence="1" id="KW-0472">Membrane</keyword>
<protein>
    <submittedName>
        <fullName evidence="3">Phosphatase PAP2 family protein</fullName>
    </submittedName>
</protein>
<keyword evidence="1" id="KW-1133">Transmembrane helix</keyword>
<dbReference type="CDD" id="cd03392">
    <property type="entry name" value="PAP2_like_2"/>
    <property type="match status" value="1"/>
</dbReference>